<dbReference type="RefSeq" id="WP_035992236.1">
    <property type="nucleotide sequence ID" value="NZ_CP012748.1"/>
</dbReference>
<dbReference type="KEGG" id="bcai:K788_0006127"/>
<keyword evidence="2" id="KW-0732">Signal</keyword>
<gene>
    <name evidence="3" type="ORF">K788_0006127</name>
</gene>
<accession>A0A0P0RQZ6</accession>
<dbReference type="Proteomes" id="UP000019146">
    <property type="component" value="Plasmid unnamed"/>
</dbReference>
<feature type="chain" id="PRO_5006054589" evidence="2">
    <location>
        <begin position="23"/>
        <end position="294"/>
    </location>
</feature>
<organism evidence="3 4">
    <name type="scientific">Paraburkholderia caribensis MBA4</name>
    <dbReference type="NCBI Taxonomy" id="1323664"/>
    <lineage>
        <taxon>Bacteria</taxon>
        <taxon>Pseudomonadati</taxon>
        <taxon>Pseudomonadota</taxon>
        <taxon>Betaproteobacteria</taxon>
        <taxon>Burkholderiales</taxon>
        <taxon>Burkholderiaceae</taxon>
        <taxon>Paraburkholderia</taxon>
    </lineage>
</organism>
<dbReference type="EMBL" id="CP012748">
    <property type="protein sequence ID" value="ALL71466.1"/>
    <property type="molecule type" value="Genomic_DNA"/>
</dbReference>
<dbReference type="GeneID" id="69974823"/>
<evidence type="ECO:0000313" key="4">
    <source>
        <dbReference type="Proteomes" id="UP000019146"/>
    </source>
</evidence>
<protein>
    <submittedName>
        <fullName evidence="3">Uncharacterized protein</fullName>
    </submittedName>
</protein>
<dbReference type="AlphaFoldDB" id="A0A0P0RQZ6"/>
<feature type="signal peptide" evidence="2">
    <location>
        <begin position="1"/>
        <end position="22"/>
    </location>
</feature>
<reference evidence="3 4" key="1">
    <citation type="journal article" date="2014" name="Genome Announc.">
        <title>Draft Genome Sequence of the Haloacid-Degrading Burkholderia caribensis Strain MBA4.</title>
        <authorList>
            <person name="Pan Y."/>
            <person name="Kong K.F."/>
            <person name="Tsang J.S."/>
        </authorList>
    </citation>
    <scope>NUCLEOTIDE SEQUENCE [LARGE SCALE GENOMIC DNA]</scope>
    <source>
        <strain evidence="3 4">MBA4</strain>
        <plasmid evidence="4">Plasmid</plasmid>
    </source>
</reference>
<evidence type="ECO:0000256" key="1">
    <source>
        <dbReference type="SAM" id="MobiDB-lite"/>
    </source>
</evidence>
<name>A0A0P0RQZ6_9BURK</name>
<keyword evidence="3" id="KW-0614">Plasmid</keyword>
<geneLocation type="plasmid" evidence="4"/>
<proteinExistence type="predicted"/>
<sequence>MRRSAYLLAPIAALTAATLVSAAIRHDPDSAPQLVAPGPAATAGVAEPGHRDLDQLLRSHGIDPDSNKARIILAWVEKIQHDPVIASDARGGARRVGQIFLDSRTREEFMSNGLAHLTPSDRLQYVKLLTKFLDELVPVNCFGLDDMRAVMNRVSLRDMPDTDVDQYFGLLFKVLVNDASNAPLPAPTPQQYAAAERQLTRTLIAELHGDQVDIERFAFYASNPTLATPSDVCWTTRVTLHAIIAMPEPERDVVLLRTMAPRKRQDASPSGRLGTPATAFPPPASSAPGGVPAP</sequence>
<feature type="compositionally biased region" description="Pro residues" evidence="1">
    <location>
        <begin position="279"/>
        <end position="294"/>
    </location>
</feature>
<feature type="region of interest" description="Disordered" evidence="1">
    <location>
        <begin position="261"/>
        <end position="294"/>
    </location>
</feature>
<evidence type="ECO:0000313" key="3">
    <source>
        <dbReference type="EMBL" id="ALL71466.1"/>
    </source>
</evidence>
<evidence type="ECO:0000256" key="2">
    <source>
        <dbReference type="SAM" id="SignalP"/>
    </source>
</evidence>